<name>A0AAW0NW44_9GOBI</name>
<organism evidence="3 4">
    <name type="scientific">Mugilogobius chulae</name>
    <name type="common">yellowstripe goby</name>
    <dbReference type="NCBI Taxonomy" id="88201"/>
    <lineage>
        <taxon>Eukaryota</taxon>
        <taxon>Metazoa</taxon>
        <taxon>Chordata</taxon>
        <taxon>Craniata</taxon>
        <taxon>Vertebrata</taxon>
        <taxon>Euteleostomi</taxon>
        <taxon>Actinopterygii</taxon>
        <taxon>Neopterygii</taxon>
        <taxon>Teleostei</taxon>
        <taxon>Neoteleostei</taxon>
        <taxon>Acanthomorphata</taxon>
        <taxon>Gobiaria</taxon>
        <taxon>Gobiiformes</taxon>
        <taxon>Gobioidei</taxon>
        <taxon>Gobiidae</taxon>
        <taxon>Gobionellinae</taxon>
        <taxon>Mugilogobius</taxon>
    </lineage>
</organism>
<dbReference type="EMBL" id="JBBPFD010000011">
    <property type="protein sequence ID" value="KAK7907428.1"/>
    <property type="molecule type" value="Genomic_DNA"/>
</dbReference>
<accession>A0AAW0NW44</accession>
<evidence type="ECO:0000313" key="3">
    <source>
        <dbReference type="EMBL" id="KAK7907428.1"/>
    </source>
</evidence>
<dbReference type="AlphaFoldDB" id="A0AAW0NW44"/>
<feature type="domain" description="Dynein regulatory complex protein 1/2 N-terminal" evidence="2">
    <location>
        <begin position="11"/>
        <end position="101"/>
    </location>
</feature>
<keyword evidence="4" id="KW-1185">Reference proteome</keyword>
<sequence length="401" mass="46136">MTEEEMSLYRQAQEEMEQRKQQTVTQFLKDKLREDEKSLAIMQWKLHESVRTPLRFGKVEAQRSQTEVLKQTQGRQLDAINRCFKKTTEELNEKEQHLAQMYHLKHFSQLNKLQTKYTAPFSRNGKTALTTSRNAVALKGRRQREDFKTAQRTCMKNQSLRNQFPRNNLEIHHIKSQKLKPAESNDLLHDINIENVKEQILLLEEQNRKLIAMTKHDGVVSRNNLIELSEESDKAAKSLQKVIAEGEMVLRMAVLCKKKEDKTLLAEELHNIVANQSSDLSQECDFPELNVLMRLHNVAADKRSALRSQRDALSFQNKQLHFQIQAMQEAPHNMEIKGGYNCSPLSSERKSTTKQSSLGHVSTQVLTPKSCSTPGQSPVLNLCPELSVSPALTVQHLQYKE</sequence>
<feature type="region of interest" description="Disordered" evidence="1">
    <location>
        <begin position="343"/>
        <end position="370"/>
    </location>
</feature>
<comment type="caution">
    <text evidence="3">The sequence shown here is derived from an EMBL/GenBank/DDBJ whole genome shotgun (WGS) entry which is preliminary data.</text>
</comment>
<protein>
    <recommendedName>
        <fullName evidence="2">Dynein regulatory complex protein 1/2 N-terminal domain-containing protein</fullName>
    </recommendedName>
</protein>
<gene>
    <name evidence="3" type="ORF">WMY93_016040</name>
</gene>
<dbReference type="Proteomes" id="UP001460270">
    <property type="component" value="Unassembled WGS sequence"/>
</dbReference>
<evidence type="ECO:0000256" key="1">
    <source>
        <dbReference type="SAM" id="MobiDB-lite"/>
    </source>
</evidence>
<feature type="compositionally biased region" description="Polar residues" evidence="1">
    <location>
        <begin position="353"/>
        <end position="370"/>
    </location>
</feature>
<reference evidence="4" key="1">
    <citation type="submission" date="2024-04" db="EMBL/GenBank/DDBJ databases">
        <title>Salinicola lusitanus LLJ914,a marine bacterium isolated from the Okinawa Trough.</title>
        <authorList>
            <person name="Li J."/>
        </authorList>
    </citation>
    <scope>NUCLEOTIDE SEQUENCE [LARGE SCALE GENOMIC DNA]</scope>
</reference>
<dbReference type="Pfam" id="PF14772">
    <property type="entry name" value="NYD-SP28"/>
    <property type="match status" value="1"/>
</dbReference>
<evidence type="ECO:0000259" key="2">
    <source>
        <dbReference type="Pfam" id="PF14772"/>
    </source>
</evidence>
<proteinExistence type="predicted"/>
<dbReference type="InterPro" id="IPR039505">
    <property type="entry name" value="DRC1/2_N"/>
</dbReference>
<evidence type="ECO:0000313" key="4">
    <source>
        <dbReference type="Proteomes" id="UP001460270"/>
    </source>
</evidence>